<dbReference type="NCBIfam" id="TIGR00756">
    <property type="entry name" value="PPR"/>
    <property type="match status" value="5"/>
</dbReference>
<protein>
    <submittedName>
        <fullName evidence="3">Pentatricopeptide repeat-containing protein</fullName>
    </submittedName>
</protein>
<feature type="non-terminal residue" evidence="3">
    <location>
        <position position="291"/>
    </location>
</feature>
<name>A0A392NI17_9FABA</name>
<dbReference type="FunFam" id="1.25.40.10:FF:000393">
    <property type="entry name" value="Pentatricopeptide repeat-containing protein At1g20230"/>
    <property type="match status" value="1"/>
</dbReference>
<keyword evidence="4" id="KW-1185">Reference proteome</keyword>
<feature type="repeat" description="PPR" evidence="2">
    <location>
        <begin position="259"/>
        <end position="291"/>
    </location>
</feature>
<evidence type="ECO:0000313" key="3">
    <source>
        <dbReference type="EMBL" id="MCH98124.1"/>
    </source>
</evidence>
<dbReference type="Proteomes" id="UP000265520">
    <property type="component" value="Unassembled WGS sequence"/>
</dbReference>
<comment type="caution">
    <text evidence="3">The sequence shown here is derived from an EMBL/GenBank/DDBJ whole genome shotgun (WGS) entry which is preliminary data.</text>
</comment>
<proteinExistence type="predicted"/>
<feature type="repeat" description="PPR" evidence="2">
    <location>
        <begin position="88"/>
        <end position="122"/>
    </location>
</feature>
<evidence type="ECO:0000256" key="1">
    <source>
        <dbReference type="ARBA" id="ARBA00022737"/>
    </source>
</evidence>
<gene>
    <name evidence="3" type="ORF">A2U01_0019123</name>
</gene>
<dbReference type="GO" id="GO:0003723">
    <property type="term" value="F:RNA binding"/>
    <property type="evidence" value="ECO:0007669"/>
    <property type="project" value="InterPro"/>
</dbReference>
<evidence type="ECO:0000313" key="4">
    <source>
        <dbReference type="Proteomes" id="UP000265520"/>
    </source>
</evidence>
<sequence>MYSVNSSFHDACHMFDTMPVKSLHSWIALIRLHLNMGLFEKGRQLHGMVLKHGFVTNIYVGNALIDMYGKCGSLSEAKKVLEGMPQKDCVSWNSIINACAANGMMLEALDLLQNMLMSELEPNVVTWTAVIGGFSRNGCDVESVELFARMVGAGVAPNARTLASVLPACSRMKRLCLGKELHGYIVRHELFTNGFVVNALVDMYRRCGDMKSAFEMFSKYVRKCAASYNTMIVGYSENRNIIKAKELFDQMEQEGEERDRISWNCMISGYVDNFMLDEALILFRDLLTNGI</sequence>
<dbReference type="EMBL" id="LXQA010036778">
    <property type="protein sequence ID" value="MCH98124.1"/>
    <property type="molecule type" value="Genomic_DNA"/>
</dbReference>
<dbReference type="InterPro" id="IPR011990">
    <property type="entry name" value="TPR-like_helical_dom_sf"/>
</dbReference>
<dbReference type="Pfam" id="PF01535">
    <property type="entry name" value="PPR"/>
    <property type="match status" value="3"/>
</dbReference>
<accession>A0A392NI17</accession>
<evidence type="ECO:0000256" key="2">
    <source>
        <dbReference type="PROSITE-ProRule" id="PRU00708"/>
    </source>
</evidence>
<organism evidence="3 4">
    <name type="scientific">Trifolium medium</name>
    <dbReference type="NCBI Taxonomy" id="97028"/>
    <lineage>
        <taxon>Eukaryota</taxon>
        <taxon>Viridiplantae</taxon>
        <taxon>Streptophyta</taxon>
        <taxon>Embryophyta</taxon>
        <taxon>Tracheophyta</taxon>
        <taxon>Spermatophyta</taxon>
        <taxon>Magnoliopsida</taxon>
        <taxon>eudicotyledons</taxon>
        <taxon>Gunneridae</taxon>
        <taxon>Pentapetalae</taxon>
        <taxon>rosids</taxon>
        <taxon>fabids</taxon>
        <taxon>Fabales</taxon>
        <taxon>Fabaceae</taxon>
        <taxon>Papilionoideae</taxon>
        <taxon>50 kb inversion clade</taxon>
        <taxon>NPAAA clade</taxon>
        <taxon>Hologalegina</taxon>
        <taxon>IRL clade</taxon>
        <taxon>Trifolieae</taxon>
        <taxon>Trifolium</taxon>
    </lineage>
</organism>
<dbReference type="Gene3D" id="1.25.40.10">
    <property type="entry name" value="Tetratricopeptide repeat domain"/>
    <property type="match status" value="2"/>
</dbReference>
<feature type="repeat" description="PPR" evidence="2">
    <location>
        <begin position="224"/>
        <end position="258"/>
    </location>
</feature>
<dbReference type="PROSITE" id="PS51375">
    <property type="entry name" value="PPR"/>
    <property type="match status" value="4"/>
</dbReference>
<dbReference type="PANTHER" id="PTHR47926">
    <property type="entry name" value="PENTATRICOPEPTIDE REPEAT-CONTAINING PROTEIN"/>
    <property type="match status" value="1"/>
</dbReference>
<dbReference type="AlphaFoldDB" id="A0A392NI17"/>
<dbReference type="InterPro" id="IPR046960">
    <property type="entry name" value="PPR_At4g14850-like_plant"/>
</dbReference>
<dbReference type="Pfam" id="PF13041">
    <property type="entry name" value="PPR_2"/>
    <property type="match status" value="1"/>
</dbReference>
<feature type="repeat" description="PPR" evidence="2">
    <location>
        <begin position="123"/>
        <end position="157"/>
    </location>
</feature>
<reference evidence="3 4" key="1">
    <citation type="journal article" date="2018" name="Front. Plant Sci.">
        <title>Red Clover (Trifolium pratense) and Zigzag Clover (T. medium) - A Picture of Genomic Similarities and Differences.</title>
        <authorList>
            <person name="Dluhosova J."/>
            <person name="Istvanek J."/>
            <person name="Nedelnik J."/>
            <person name="Repkova J."/>
        </authorList>
    </citation>
    <scope>NUCLEOTIDE SEQUENCE [LARGE SCALE GENOMIC DNA]</scope>
    <source>
        <strain evidence="4">cv. 10/8</strain>
        <tissue evidence="3">Leaf</tissue>
    </source>
</reference>
<keyword evidence="1" id="KW-0677">Repeat</keyword>
<dbReference type="InterPro" id="IPR002885">
    <property type="entry name" value="PPR_rpt"/>
</dbReference>
<dbReference type="GO" id="GO:0009451">
    <property type="term" value="P:RNA modification"/>
    <property type="evidence" value="ECO:0007669"/>
    <property type="project" value="InterPro"/>
</dbReference>